<evidence type="ECO:0000313" key="2">
    <source>
        <dbReference type="Proteomes" id="UP000257109"/>
    </source>
</evidence>
<evidence type="ECO:0000313" key="1">
    <source>
        <dbReference type="EMBL" id="RDX99144.1"/>
    </source>
</evidence>
<protein>
    <submittedName>
        <fullName evidence="1">Mitochondrial protein</fullName>
    </submittedName>
</protein>
<organism evidence="1 2">
    <name type="scientific">Mucuna pruriens</name>
    <name type="common">Velvet bean</name>
    <name type="synonym">Dolichos pruriens</name>
    <dbReference type="NCBI Taxonomy" id="157652"/>
    <lineage>
        <taxon>Eukaryota</taxon>
        <taxon>Viridiplantae</taxon>
        <taxon>Streptophyta</taxon>
        <taxon>Embryophyta</taxon>
        <taxon>Tracheophyta</taxon>
        <taxon>Spermatophyta</taxon>
        <taxon>Magnoliopsida</taxon>
        <taxon>eudicotyledons</taxon>
        <taxon>Gunneridae</taxon>
        <taxon>Pentapetalae</taxon>
        <taxon>rosids</taxon>
        <taxon>fabids</taxon>
        <taxon>Fabales</taxon>
        <taxon>Fabaceae</taxon>
        <taxon>Papilionoideae</taxon>
        <taxon>50 kb inversion clade</taxon>
        <taxon>NPAAA clade</taxon>
        <taxon>indigoferoid/millettioid clade</taxon>
        <taxon>Phaseoleae</taxon>
        <taxon>Mucuna</taxon>
    </lineage>
</organism>
<dbReference type="Proteomes" id="UP000257109">
    <property type="component" value="Unassembled WGS sequence"/>
</dbReference>
<dbReference type="EMBL" id="QJKJ01003292">
    <property type="protein sequence ID" value="RDX99144.1"/>
    <property type="molecule type" value="Genomic_DNA"/>
</dbReference>
<reference evidence="1" key="1">
    <citation type="submission" date="2018-05" db="EMBL/GenBank/DDBJ databases">
        <title>Draft genome of Mucuna pruriens seed.</title>
        <authorList>
            <person name="Nnadi N.E."/>
            <person name="Vos R."/>
            <person name="Hasami M.H."/>
            <person name="Devisetty U.K."/>
            <person name="Aguiy J.C."/>
        </authorList>
    </citation>
    <scope>NUCLEOTIDE SEQUENCE [LARGE SCALE GENOMIC DNA]</scope>
    <source>
        <strain evidence="1">JCA_2017</strain>
    </source>
</reference>
<dbReference type="AlphaFoldDB" id="A0A371H8M9"/>
<name>A0A371H8M9_MUCPR</name>
<dbReference type="PANTHER" id="PTHR11439:SF485">
    <property type="entry name" value="REVERSE TRANSCRIPTASE TY1_COPIA-TYPE DOMAIN-CONTAINING PROTEIN"/>
    <property type="match status" value="1"/>
</dbReference>
<gene>
    <name evidence="1" type="ORF">CR513_17846</name>
</gene>
<dbReference type="OrthoDB" id="128382at2759"/>
<comment type="caution">
    <text evidence="1">The sequence shown here is derived from an EMBL/GenBank/DDBJ whole genome shotgun (WGS) entry which is preliminary data.</text>
</comment>
<dbReference type="PANTHER" id="PTHR11439">
    <property type="entry name" value="GAG-POL-RELATED RETROTRANSPOSON"/>
    <property type="match status" value="1"/>
</dbReference>
<keyword evidence="2" id="KW-1185">Reference proteome</keyword>
<sequence length="70" mass="8230">MLRDRIPCVDHQVTVLRIFRYIKKTLGQDLLYEDKGDTHILGYCDADWIGSPIDRRSTIVFLLFVSLLYL</sequence>
<accession>A0A371H8M9</accession>
<feature type="non-terminal residue" evidence="1">
    <location>
        <position position="1"/>
    </location>
</feature>
<proteinExistence type="predicted"/>